<dbReference type="Proteomes" id="UP001596470">
    <property type="component" value="Unassembled WGS sequence"/>
</dbReference>
<evidence type="ECO:0000256" key="1">
    <source>
        <dbReference type="ARBA" id="ARBA00038240"/>
    </source>
</evidence>
<evidence type="ECO:0000259" key="2">
    <source>
        <dbReference type="Pfam" id="PF01636"/>
    </source>
</evidence>
<dbReference type="InterPro" id="IPR002575">
    <property type="entry name" value="Aminoglycoside_PTrfase"/>
</dbReference>
<comment type="caution">
    <text evidence="3">The sequence shown here is derived from an EMBL/GenBank/DDBJ whole genome shotgun (WGS) entry which is preliminary data.</text>
</comment>
<organism evidence="3 4">
    <name type="scientific">Glycomyces mayteni</name>
    <dbReference type="NCBI Taxonomy" id="543887"/>
    <lineage>
        <taxon>Bacteria</taxon>
        <taxon>Bacillati</taxon>
        <taxon>Actinomycetota</taxon>
        <taxon>Actinomycetes</taxon>
        <taxon>Glycomycetales</taxon>
        <taxon>Glycomycetaceae</taxon>
        <taxon>Glycomyces</taxon>
    </lineage>
</organism>
<keyword evidence="4" id="KW-1185">Reference proteome</keyword>
<dbReference type="SUPFAM" id="SSF56112">
    <property type="entry name" value="Protein kinase-like (PK-like)"/>
    <property type="match status" value="1"/>
</dbReference>
<protein>
    <submittedName>
        <fullName evidence="3">Phosphotransferase</fullName>
    </submittedName>
</protein>
<dbReference type="Gene3D" id="3.90.1200.10">
    <property type="match status" value="1"/>
</dbReference>
<dbReference type="Pfam" id="PF01636">
    <property type="entry name" value="APH"/>
    <property type="match status" value="1"/>
</dbReference>
<dbReference type="InterPro" id="IPR050249">
    <property type="entry name" value="Pseudomonas-type_ThrB"/>
</dbReference>
<comment type="similarity">
    <text evidence="1">Belongs to the pseudomonas-type ThrB family.</text>
</comment>
<dbReference type="PANTHER" id="PTHR21064:SF6">
    <property type="entry name" value="AMINOGLYCOSIDE PHOSPHOTRANSFERASE DOMAIN-CONTAINING PROTEIN"/>
    <property type="match status" value="1"/>
</dbReference>
<name>A0ABW2DBL9_9ACTN</name>
<evidence type="ECO:0000313" key="3">
    <source>
        <dbReference type="EMBL" id="MFC6959772.1"/>
    </source>
</evidence>
<dbReference type="RefSeq" id="WP_382345952.1">
    <property type="nucleotide sequence ID" value="NZ_JBHMBP010000001.1"/>
</dbReference>
<accession>A0ABW2DBL9</accession>
<reference evidence="4" key="1">
    <citation type="journal article" date="2019" name="Int. J. Syst. Evol. Microbiol.">
        <title>The Global Catalogue of Microorganisms (GCM) 10K type strain sequencing project: providing services to taxonomists for standard genome sequencing and annotation.</title>
        <authorList>
            <consortium name="The Broad Institute Genomics Platform"/>
            <consortium name="The Broad Institute Genome Sequencing Center for Infectious Disease"/>
            <person name="Wu L."/>
            <person name="Ma J."/>
        </authorList>
    </citation>
    <scope>NUCLEOTIDE SEQUENCE [LARGE SCALE GENOMIC DNA]</scope>
    <source>
        <strain evidence="4">KACC 12634</strain>
    </source>
</reference>
<gene>
    <name evidence="3" type="ORF">ACFQS3_21495</name>
</gene>
<dbReference type="PANTHER" id="PTHR21064">
    <property type="entry name" value="AMINOGLYCOSIDE PHOSPHOTRANSFERASE DOMAIN-CONTAINING PROTEIN-RELATED"/>
    <property type="match status" value="1"/>
</dbReference>
<sequence>MLNRNWRVEAGGEVFALKELVETGAEAARRSLAVMAAAGEAGVPVVSVVPGVGGESVTEVGGHFYYLARWVEGDHRRGAEMSAAASFHMGAQIGRIHRALARPGVLPEAERPVERTPTVETANERIREYLEVIAGREEPEEFDLAAEPLLRSRMAFVAEHAHLLPEGGGPVGPYGWTHGDCQNWNLLWQGERIAAVLDWDRVRVSAYAEEIVRAATYQCALDDGRIDLGGVAAIVAGYRSVRPIGADALIDAARRRWWKLLTSVWHLKYHYYRGDRASDGLFFSDERMLRWWTANLAEVEAVFGQRQR</sequence>
<feature type="domain" description="Aminoglycoside phosphotransferase" evidence="2">
    <location>
        <begin position="3"/>
        <end position="243"/>
    </location>
</feature>
<proteinExistence type="inferred from homology"/>
<dbReference type="EMBL" id="JBHSYS010000004">
    <property type="protein sequence ID" value="MFC6959772.1"/>
    <property type="molecule type" value="Genomic_DNA"/>
</dbReference>
<evidence type="ECO:0000313" key="4">
    <source>
        <dbReference type="Proteomes" id="UP001596470"/>
    </source>
</evidence>
<dbReference type="InterPro" id="IPR011009">
    <property type="entry name" value="Kinase-like_dom_sf"/>
</dbReference>